<dbReference type="InterPro" id="IPR058062">
    <property type="entry name" value="SCO7613_C"/>
</dbReference>
<feature type="transmembrane region" description="Helical" evidence="2">
    <location>
        <begin position="744"/>
        <end position="765"/>
    </location>
</feature>
<feature type="transmembrane region" description="Helical" evidence="2">
    <location>
        <begin position="1114"/>
        <end position="1132"/>
    </location>
</feature>
<feature type="transmembrane region" description="Helical" evidence="2">
    <location>
        <begin position="204"/>
        <end position="221"/>
    </location>
</feature>
<feature type="transmembrane region" description="Helical" evidence="2">
    <location>
        <begin position="841"/>
        <end position="860"/>
    </location>
</feature>
<comment type="caution">
    <text evidence="3">The sequence shown here is derived from an EMBL/GenBank/DDBJ whole genome shotgun (WGS) entry which is preliminary data.</text>
</comment>
<protein>
    <recommendedName>
        <fullName evidence="5">DUF2157 domain-containing protein</fullName>
    </recommendedName>
</protein>
<evidence type="ECO:0008006" key="5">
    <source>
        <dbReference type="Google" id="ProtNLM"/>
    </source>
</evidence>
<feature type="transmembrane region" description="Helical" evidence="2">
    <location>
        <begin position="544"/>
        <end position="563"/>
    </location>
</feature>
<proteinExistence type="predicted"/>
<feature type="transmembrane region" description="Helical" evidence="2">
    <location>
        <begin position="683"/>
        <end position="702"/>
    </location>
</feature>
<feature type="region of interest" description="Disordered" evidence="1">
    <location>
        <begin position="116"/>
        <end position="162"/>
    </location>
</feature>
<feature type="transmembrane region" description="Helical" evidence="2">
    <location>
        <begin position="233"/>
        <end position="250"/>
    </location>
</feature>
<feature type="transmembrane region" description="Helical" evidence="2">
    <location>
        <begin position="799"/>
        <end position="821"/>
    </location>
</feature>
<feature type="transmembrane region" description="Helical" evidence="2">
    <location>
        <begin position="593"/>
        <end position="613"/>
    </location>
</feature>
<feature type="transmembrane region" description="Helical" evidence="2">
    <location>
        <begin position="173"/>
        <end position="198"/>
    </location>
</feature>
<accession>A0ABT2HXV5</accession>
<dbReference type="RefSeq" id="WP_260104402.1">
    <property type="nucleotide sequence ID" value="NZ_JALXSQ010000027.1"/>
</dbReference>
<feature type="transmembrane region" description="Helical" evidence="2">
    <location>
        <begin position="771"/>
        <end position="792"/>
    </location>
</feature>
<feature type="transmembrane region" description="Helical" evidence="2">
    <location>
        <begin position="1081"/>
        <end position="1102"/>
    </location>
</feature>
<feature type="transmembrane region" description="Helical" evidence="2">
    <location>
        <begin position="1173"/>
        <end position="1194"/>
    </location>
</feature>
<feature type="transmembrane region" description="Helical" evidence="2">
    <location>
        <begin position="961"/>
        <end position="982"/>
    </location>
</feature>
<organism evidence="3 4">
    <name type="scientific">Pseudoclavibacter albus</name>
    <dbReference type="NCBI Taxonomy" id="272241"/>
    <lineage>
        <taxon>Bacteria</taxon>
        <taxon>Bacillati</taxon>
        <taxon>Actinomycetota</taxon>
        <taxon>Actinomycetes</taxon>
        <taxon>Micrococcales</taxon>
        <taxon>Microbacteriaceae</taxon>
        <taxon>Pseudoclavibacter</taxon>
    </lineage>
</organism>
<feature type="transmembrane region" description="Helical" evidence="2">
    <location>
        <begin position="317"/>
        <end position="334"/>
    </location>
</feature>
<feature type="transmembrane region" description="Helical" evidence="2">
    <location>
        <begin position="1239"/>
        <end position="1257"/>
    </location>
</feature>
<feature type="transmembrane region" description="Helical" evidence="2">
    <location>
        <begin position="494"/>
        <end position="517"/>
    </location>
</feature>
<sequence length="1350" mass="141212">MIGSTNTGQDDRPAHSSALPRPRVMPAHVIPLPPRADLLIAPSRCPWCSFGPVAAPLCPACGFDFRCAEAGEAWRASEQAVGALQRRAELLQLAHQRGQALLLQQREAVARAHAVAAKASHAQGRPPHPAPQATVPQSGAPPHQHPTPRAHPTPAHTPVAPVPPAPKRSAVQILMLVLGIALLSVASIVFLIFAWVIAGVVGRTIVVGFLTLTVLVLSAVLARGKLRGTAEGLAVLGSVLLLLDCWGMQSEDLLNIPSHLTGISWGAALVAVSALHLGWAAIGRLRAPLIVSAFLLPFAGLVTVDGLTNVLEIELPAAMAFLAVAGLALVHPAYQAVLDRRSALHGLAAGAPGQPPKHRSFEPRMLQAAAVVSLAVVLLILLGSVFGGSVVSAGAPFLLTGCVLAALSACVAAGHALLSWQRRPRSRFSLGAWFLAFTLPFAALAVMSLALSLSADIPAARIVGDTVFTLMLPVALALAYVLHTRVRALAGHTLPLLLVTSATFAIPIAVWLLLLLVSPFEWAFTTSSVQELDGVLLAVWPEAAGHRLGLGLGFIAAAILLTVGHRRSRLTSLAVPLSAAAAVAALANGMPIWLAAWLVAVLGLLGVAMLSVLDARQAQATPPPLTGAQARSAGVFAAVAYLLLETIGFALAHAAASAATILVIAGICWLVTLGRGATTRTVIWSLMPPLLTLLAVVTVMTWSAELQPLEFSPVLTACVLVNTALLARTLAFDRQQLARVLSTATGVALGTLALPFLVLVVGTVFDSPELPVLATIAIVGSLVLFAATLVWARMALPKRFLSAAASAILPLTALPGISMLLPRSFEPFPLRPAESMGPIGSAPLTLMLGALLAAGIVLILRSARRGPQADALRPAEWTVVGLVGAALPTIFASGPATATITLLGLALTLNYLALPSRVTDAHTVSPAARRVRRSLLTPVPALVSLAFWSACEAWMPGLAASWRMTVIGGLFMASAWLLWSVTRAATSPKLAPNVAFYAALAPLLLFTPHLVAALGSPNLEPHTALPVLAAVFVVACVTVIPFTRASLRRLLQLFAWSGVATSCITTLLWFAAPVATRIPCVLGAAAALVVLTIVGWFAASAFARARQQATPRAALVLMLCMLELLVFTTAFWSPERLLQDLTRIALVVVLGVLTMALAAAPERVGQALAPRNAGFVFVLTTGVIICTAITELIVGGTSPLELASWWRTEALVLPLGLAWLVVGSLFLRRYRAVSSWQALAPGLLVLSLPMLLAELAAPHGIRAIVLAACTVLAVILGAVFRMQAPLLIGAVTTLLHALITFWAVAVLVWTSVPWWMWTALAGSVLVVLAATYEAQIRNAKRMATAFSKLR</sequence>
<evidence type="ECO:0000256" key="1">
    <source>
        <dbReference type="SAM" id="MobiDB-lite"/>
    </source>
</evidence>
<feature type="transmembrane region" description="Helical" evidence="2">
    <location>
        <begin position="1287"/>
        <end position="1308"/>
    </location>
</feature>
<feature type="transmembrane region" description="Helical" evidence="2">
    <location>
        <begin position="1263"/>
        <end position="1280"/>
    </location>
</feature>
<feature type="transmembrane region" description="Helical" evidence="2">
    <location>
        <begin position="714"/>
        <end position="732"/>
    </location>
</feature>
<feature type="transmembrane region" description="Helical" evidence="2">
    <location>
        <begin position="289"/>
        <end position="311"/>
    </location>
</feature>
<feature type="transmembrane region" description="Helical" evidence="2">
    <location>
        <begin position="650"/>
        <end position="671"/>
    </location>
</feature>
<keyword evidence="2" id="KW-0812">Transmembrane</keyword>
<feature type="transmembrane region" description="Helical" evidence="2">
    <location>
        <begin position="872"/>
        <end position="891"/>
    </location>
</feature>
<keyword evidence="4" id="KW-1185">Reference proteome</keyword>
<evidence type="ECO:0000313" key="3">
    <source>
        <dbReference type="EMBL" id="MCT2043145.1"/>
    </source>
</evidence>
<feature type="transmembrane region" description="Helical" evidence="2">
    <location>
        <begin position="1314"/>
        <end position="1332"/>
    </location>
</feature>
<feature type="region of interest" description="Disordered" evidence="1">
    <location>
        <begin position="1"/>
        <end position="22"/>
    </location>
</feature>
<feature type="transmembrane region" description="Helical" evidence="2">
    <location>
        <begin position="430"/>
        <end position="453"/>
    </location>
</feature>
<evidence type="ECO:0000256" key="2">
    <source>
        <dbReference type="SAM" id="Phobius"/>
    </source>
</evidence>
<reference evidence="3 4" key="1">
    <citation type="submission" date="2022-04" db="EMBL/GenBank/DDBJ databases">
        <title>Human microbiome associated bacterial genomes.</title>
        <authorList>
            <person name="Sandstrom S."/>
            <person name="Salamzade R."/>
            <person name="Kalan L.R."/>
        </authorList>
    </citation>
    <scope>NUCLEOTIDE SEQUENCE [LARGE SCALE GENOMIC DNA]</scope>
    <source>
        <strain evidence="4">p3-SID1799</strain>
    </source>
</reference>
<evidence type="ECO:0000313" key="4">
    <source>
        <dbReference type="Proteomes" id="UP001525379"/>
    </source>
</evidence>
<feature type="transmembrane region" description="Helical" evidence="2">
    <location>
        <begin position="262"/>
        <end position="282"/>
    </location>
</feature>
<feature type="transmembrane region" description="Helical" evidence="2">
    <location>
        <begin position="1144"/>
        <end position="1161"/>
    </location>
</feature>
<name>A0ABT2HXV5_9MICO</name>
<feature type="transmembrane region" description="Helical" evidence="2">
    <location>
        <begin position="570"/>
        <end position="587"/>
    </location>
</feature>
<feature type="transmembrane region" description="Helical" evidence="2">
    <location>
        <begin position="1024"/>
        <end position="1042"/>
    </location>
</feature>
<dbReference type="NCBIfam" id="NF047321">
    <property type="entry name" value="SCO7613_CTERM"/>
    <property type="match status" value="1"/>
</dbReference>
<feature type="transmembrane region" description="Helical" evidence="2">
    <location>
        <begin position="368"/>
        <end position="391"/>
    </location>
</feature>
<gene>
    <name evidence="3" type="ORF">M3D15_07350</name>
</gene>
<feature type="transmembrane region" description="Helical" evidence="2">
    <location>
        <begin position="1054"/>
        <end position="1075"/>
    </location>
</feature>
<keyword evidence="2" id="KW-1133">Transmembrane helix</keyword>
<feature type="transmembrane region" description="Helical" evidence="2">
    <location>
        <begin position="397"/>
        <end position="418"/>
    </location>
</feature>
<feature type="transmembrane region" description="Helical" evidence="2">
    <location>
        <begin position="994"/>
        <end position="1012"/>
    </location>
</feature>
<dbReference type="EMBL" id="JALXSQ010000027">
    <property type="protein sequence ID" value="MCT2043145.1"/>
    <property type="molecule type" value="Genomic_DNA"/>
</dbReference>
<feature type="transmembrane region" description="Helical" evidence="2">
    <location>
        <begin position="1206"/>
        <end position="1227"/>
    </location>
</feature>
<feature type="transmembrane region" description="Helical" evidence="2">
    <location>
        <begin position="459"/>
        <end position="482"/>
    </location>
</feature>
<keyword evidence="2" id="KW-0472">Membrane</keyword>
<dbReference type="Proteomes" id="UP001525379">
    <property type="component" value="Unassembled WGS sequence"/>
</dbReference>